<dbReference type="EMBL" id="WNJQ01000005">
    <property type="protein sequence ID" value="MBC9825582.1"/>
    <property type="molecule type" value="Genomic_DNA"/>
</dbReference>
<evidence type="ECO:0000313" key="3">
    <source>
        <dbReference type="Proteomes" id="UP000638836"/>
    </source>
</evidence>
<name>A0ABR7TD18_9LACT</name>
<evidence type="ECO:0000256" key="1">
    <source>
        <dbReference type="SAM" id="Phobius"/>
    </source>
</evidence>
<dbReference type="Pfam" id="PF06912">
    <property type="entry name" value="DUF1275"/>
    <property type="match status" value="1"/>
</dbReference>
<reference evidence="2 3" key="1">
    <citation type="journal article" date="2020" name="Microorganisms">
        <title>New Insight into Antimicrobial Compounds from Food and Marine-Sourced Carnobacterium Species through Phenotype and Genome Analyses.</title>
        <authorList>
            <person name="Begrem S."/>
            <person name="Ivaniuk F."/>
            <person name="Gigout-Chevalier F."/>
            <person name="Kolypczuk L."/>
            <person name="Bonnetot S."/>
            <person name="Leroi F."/>
            <person name="Grovel O."/>
            <person name="Delbarre-Ladrat C."/>
            <person name="Passerini D."/>
        </authorList>
    </citation>
    <scope>NUCLEOTIDE SEQUENCE [LARGE SCALE GENOMIC DNA]</scope>
    <source>
        <strain evidence="2 3">MIP2551</strain>
    </source>
</reference>
<feature type="transmembrane region" description="Helical" evidence="1">
    <location>
        <begin position="122"/>
        <end position="140"/>
    </location>
</feature>
<feature type="transmembrane region" description="Helical" evidence="1">
    <location>
        <begin position="203"/>
        <end position="222"/>
    </location>
</feature>
<feature type="transmembrane region" description="Helical" evidence="1">
    <location>
        <begin position="21"/>
        <end position="45"/>
    </location>
</feature>
<accession>A0ABR7TD18</accession>
<gene>
    <name evidence="2" type="ORF">GLO26_07065</name>
</gene>
<organism evidence="2 3">
    <name type="scientific">Carnobacterium inhibens</name>
    <dbReference type="NCBI Taxonomy" id="147709"/>
    <lineage>
        <taxon>Bacteria</taxon>
        <taxon>Bacillati</taxon>
        <taxon>Bacillota</taxon>
        <taxon>Bacilli</taxon>
        <taxon>Lactobacillales</taxon>
        <taxon>Carnobacteriaceae</taxon>
        <taxon>Carnobacterium</taxon>
    </lineage>
</organism>
<dbReference type="Proteomes" id="UP000638836">
    <property type="component" value="Unassembled WGS sequence"/>
</dbReference>
<comment type="caution">
    <text evidence="2">The sequence shown here is derived from an EMBL/GenBank/DDBJ whole genome shotgun (WGS) entry which is preliminary data.</text>
</comment>
<dbReference type="InterPro" id="IPR010699">
    <property type="entry name" value="DUF1275"/>
</dbReference>
<dbReference type="PANTHER" id="PTHR37314">
    <property type="entry name" value="SLR0142 PROTEIN"/>
    <property type="match status" value="1"/>
</dbReference>
<sequence length="247" mass="27938">MFMIVGFVLRKKALKIQLTSWIFLLTATAGFMNVVTIILFSATSSHHTGSLSNSMIHLVKGDFEGFIRLIIVILAFFLGTMLSGFLFPEQVFKLKRRYGYIQLLSGLAILAGSIMLKDPWWRLLETTLILGLQNGMFVYYKGMIVRTTHMSGNLTDAGLALGRSLAGRKSELRKARFQLLNLSFFLLGSIVGAGVLLYTSVDIWLVASSLYFFLGLLYFSLYHHVNYAKSIHYEFEINGKNLFDYLK</sequence>
<keyword evidence="1" id="KW-1133">Transmembrane helix</keyword>
<feature type="transmembrane region" description="Helical" evidence="1">
    <location>
        <begin position="179"/>
        <end position="197"/>
    </location>
</feature>
<keyword evidence="3" id="KW-1185">Reference proteome</keyword>
<protein>
    <submittedName>
        <fullName evidence="2">DUF1275 domain-containing protein</fullName>
    </submittedName>
</protein>
<proteinExistence type="predicted"/>
<keyword evidence="1" id="KW-0812">Transmembrane</keyword>
<dbReference type="PANTHER" id="PTHR37314:SF4">
    <property type="entry name" value="UPF0700 TRANSMEMBRANE PROTEIN YOAK"/>
    <property type="match status" value="1"/>
</dbReference>
<keyword evidence="1" id="KW-0472">Membrane</keyword>
<evidence type="ECO:0000313" key="2">
    <source>
        <dbReference type="EMBL" id="MBC9825582.1"/>
    </source>
</evidence>
<feature type="transmembrane region" description="Helical" evidence="1">
    <location>
        <begin position="99"/>
        <end position="116"/>
    </location>
</feature>
<feature type="transmembrane region" description="Helical" evidence="1">
    <location>
        <begin position="65"/>
        <end position="87"/>
    </location>
</feature>